<accession>A0AAV2HBB1</accession>
<keyword evidence="2" id="KW-1185">Reference proteome</keyword>
<gene>
    <name evidence="1" type="ORF">GSLYS_00005279001</name>
</gene>
<dbReference type="EMBL" id="CAXITT010000082">
    <property type="protein sequence ID" value="CAL1531184.1"/>
    <property type="molecule type" value="Genomic_DNA"/>
</dbReference>
<evidence type="ECO:0000313" key="2">
    <source>
        <dbReference type="Proteomes" id="UP001497497"/>
    </source>
</evidence>
<organism evidence="1 2">
    <name type="scientific">Lymnaea stagnalis</name>
    <name type="common">Great pond snail</name>
    <name type="synonym">Helix stagnalis</name>
    <dbReference type="NCBI Taxonomy" id="6523"/>
    <lineage>
        <taxon>Eukaryota</taxon>
        <taxon>Metazoa</taxon>
        <taxon>Spiralia</taxon>
        <taxon>Lophotrochozoa</taxon>
        <taxon>Mollusca</taxon>
        <taxon>Gastropoda</taxon>
        <taxon>Heterobranchia</taxon>
        <taxon>Euthyneura</taxon>
        <taxon>Panpulmonata</taxon>
        <taxon>Hygrophila</taxon>
        <taxon>Lymnaeoidea</taxon>
        <taxon>Lymnaeidae</taxon>
        <taxon>Lymnaea</taxon>
    </lineage>
</organism>
<evidence type="ECO:0000313" key="1">
    <source>
        <dbReference type="EMBL" id="CAL1531184.1"/>
    </source>
</evidence>
<sequence length="170" mass="19697">QLKVKVFKINQTISDQYHRYAKVSVLTCYLVPLIKLMPMKSFSNCIHCSRINMLNKSSAKAQLGINILQNFRDWFNTNKNDFSIDFVHNYRFEEHDTNAGYHLLVAISDVSGDRACHLIEVTPDWEKDLEDTNKVHVITEEIYHLISTHTLHESTMTYNDLSNIYGDADA</sequence>
<protein>
    <submittedName>
        <fullName evidence="1">Uncharacterized protein</fullName>
    </submittedName>
</protein>
<dbReference type="AlphaFoldDB" id="A0AAV2HBB1"/>
<feature type="non-terminal residue" evidence="1">
    <location>
        <position position="170"/>
    </location>
</feature>
<comment type="caution">
    <text evidence="1">The sequence shown here is derived from an EMBL/GenBank/DDBJ whole genome shotgun (WGS) entry which is preliminary data.</text>
</comment>
<proteinExistence type="predicted"/>
<feature type="non-terminal residue" evidence="1">
    <location>
        <position position="1"/>
    </location>
</feature>
<reference evidence="1 2" key="1">
    <citation type="submission" date="2024-04" db="EMBL/GenBank/DDBJ databases">
        <authorList>
            <consortium name="Genoscope - CEA"/>
            <person name="William W."/>
        </authorList>
    </citation>
    <scope>NUCLEOTIDE SEQUENCE [LARGE SCALE GENOMIC DNA]</scope>
</reference>
<name>A0AAV2HBB1_LYMST</name>
<dbReference type="Proteomes" id="UP001497497">
    <property type="component" value="Unassembled WGS sequence"/>
</dbReference>